<keyword evidence="2" id="KW-1185">Reference proteome</keyword>
<organism evidence="1 2">
    <name type="scientific">Porphyromonas endodontalis (strain ATCC 35406 / DSM 24491 / JCM 8526 / CCUG 16442 / BCRC 14492 / NCTC 13058 / HG 370)</name>
    <name type="common">Bacteroides endodontalis</name>
    <dbReference type="NCBI Taxonomy" id="553175"/>
    <lineage>
        <taxon>Bacteria</taxon>
        <taxon>Pseudomonadati</taxon>
        <taxon>Bacteroidota</taxon>
        <taxon>Bacteroidia</taxon>
        <taxon>Bacteroidales</taxon>
        <taxon>Porphyromonadaceae</taxon>
        <taxon>Porphyromonas</taxon>
    </lineage>
</organism>
<proteinExistence type="predicted"/>
<protein>
    <submittedName>
        <fullName evidence="1">Uncharacterized protein</fullName>
    </submittedName>
</protein>
<accession>C3JC10</accession>
<name>C3JC10_POREA</name>
<comment type="caution">
    <text evidence="1">The sequence shown here is derived from an EMBL/GenBank/DDBJ whole genome shotgun (WGS) entry which is preliminary data.</text>
</comment>
<evidence type="ECO:0000313" key="1">
    <source>
        <dbReference type="EMBL" id="EEN82235.1"/>
    </source>
</evidence>
<gene>
    <name evidence="1" type="ORF">POREN0001_0409</name>
</gene>
<sequence>MPRGVSIKREVFFNCLGSGLHDFWGSSNQFVAAKGNETTFT</sequence>
<evidence type="ECO:0000313" key="2">
    <source>
        <dbReference type="Proteomes" id="UP000004295"/>
    </source>
</evidence>
<reference evidence="1 2" key="1">
    <citation type="submission" date="2009-04" db="EMBL/GenBank/DDBJ databases">
        <authorList>
            <person name="Sebastian Y."/>
            <person name="Madupu R."/>
            <person name="Durkin A.S."/>
            <person name="Torralba M."/>
            <person name="Methe B."/>
            <person name="Sutton G.G."/>
            <person name="Strausberg R.L."/>
            <person name="Nelson K.E."/>
        </authorList>
    </citation>
    <scope>NUCLEOTIDE SEQUENCE [LARGE SCALE GENOMIC DNA]</scope>
    <source>
        <strain evidence="2">ATCC 35406 / BCRC 14492 / JCM 8526 / NCTC 13058 / HG 370</strain>
    </source>
</reference>
<dbReference type="AlphaFoldDB" id="C3JC10"/>
<dbReference type="EMBL" id="ACNN01000029">
    <property type="protein sequence ID" value="EEN82235.1"/>
    <property type="molecule type" value="Genomic_DNA"/>
</dbReference>
<dbReference type="Proteomes" id="UP000004295">
    <property type="component" value="Unassembled WGS sequence"/>
</dbReference>